<sequence>MPESGHTWRREFKAHPVEADSVRRWVACRLEHPDAPQVANELFVSVLSTGSPVVEMTLSTAGSRARMTAAGSVEMSALQSYGPGFRIISGLSALSGVNTDGQGLWAQLTSKTQGTEQ</sequence>
<proteinExistence type="predicted"/>
<gene>
    <name evidence="1" type="ORF">SAV14893_050460</name>
    <name evidence="2" type="ORF">SAV31267_036140</name>
</gene>
<dbReference type="STRING" id="33903.AQJ43_23840"/>
<evidence type="ECO:0000313" key="4">
    <source>
        <dbReference type="Proteomes" id="UP000302139"/>
    </source>
</evidence>
<dbReference type="EMBL" id="BJHY01000001">
    <property type="protein sequence ID" value="GDY74129.1"/>
    <property type="molecule type" value="Genomic_DNA"/>
</dbReference>
<accession>A0A4D4M1N3</accession>
<dbReference type="EMBL" id="BJHX01000001">
    <property type="protein sequence ID" value="GDY65653.1"/>
    <property type="molecule type" value="Genomic_DNA"/>
</dbReference>
<evidence type="ECO:0000313" key="3">
    <source>
        <dbReference type="Proteomes" id="UP000299211"/>
    </source>
</evidence>
<protein>
    <submittedName>
        <fullName evidence="1">Uncharacterized protein</fullName>
    </submittedName>
</protein>
<comment type="caution">
    <text evidence="1">The sequence shown here is derived from an EMBL/GenBank/DDBJ whole genome shotgun (WGS) entry which is preliminary data.</text>
</comment>
<dbReference type="Proteomes" id="UP000302139">
    <property type="component" value="Unassembled WGS sequence"/>
</dbReference>
<reference evidence="2 3" key="1">
    <citation type="submission" date="2019-04" db="EMBL/GenBank/DDBJ databases">
        <title>Draft genome sequences of Streptomyces avermitilis ATCC 31267.</title>
        <authorList>
            <person name="Komaki H."/>
            <person name="Tamura T."/>
            <person name="Hosoyama A."/>
        </authorList>
    </citation>
    <scope>NUCLEOTIDE SEQUENCE [LARGE SCALE GENOMIC DNA]</scope>
    <source>
        <strain evidence="2 3">ATCC 31267</strain>
    </source>
</reference>
<reference evidence="1 4" key="2">
    <citation type="submission" date="2019-04" db="EMBL/GenBank/DDBJ databases">
        <title>Draft genome sequences of Streptomyces avermitilis NBRC 14893.</title>
        <authorList>
            <person name="Komaki H."/>
            <person name="Tamura T."/>
            <person name="Hosoyama A."/>
        </authorList>
    </citation>
    <scope>NUCLEOTIDE SEQUENCE [LARGE SCALE GENOMIC DNA]</scope>
    <source>
        <strain evidence="1 4">NBRC 14893</strain>
    </source>
</reference>
<name>A0A4D4M1N3_STRAX</name>
<dbReference type="AlphaFoldDB" id="A0A4D4M1N3"/>
<evidence type="ECO:0000313" key="2">
    <source>
        <dbReference type="EMBL" id="GDY74129.1"/>
    </source>
</evidence>
<dbReference type="RefSeq" id="WP_010986898.1">
    <property type="nucleotide sequence ID" value="NZ_BAABTN010000049.1"/>
</dbReference>
<dbReference type="GeneID" id="41542588"/>
<organism evidence="1 4">
    <name type="scientific">Streptomyces avermitilis</name>
    <dbReference type="NCBI Taxonomy" id="33903"/>
    <lineage>
        <taxon>Bacteria</taxon>
        <taxon>Bacillati</taxon>
        <taxon>Actinomycetota</taxon>
        <taxon>Actinomycetes</taxon>
        <taxon>Kitasatosporales</taxon>
        <taxon>Streptomycetaceae</taxon>
        <taxon>Streptomyces</taxon>
    </lineage>
</organism>
<dbReference type="Proteomes" id="UP000299211">
    <property type="component" value="Unassembled WGS sequence"/>
</dbReference>
<evidence type="ECO:0000313" key="1">
    <source>
        <dbReference type="EMBL" id="GDY65653.1"/>
    </source>
</evidence>